<dbReference type="Gene3D" id="3.40.50.300">
    <property type="entry name" value="P-loop containing nucleotide triphosphate hydrolases"/>
    <property type="match status" value="1"/>
</dbReference>
<dbReference type="SUPFAM" id="SSF52540">
    <property type="entry name" value="P-loop containing nucleoside triphosphate hydrolases"/>
    <property type="match status" value="1"/>
</dbReference>
<dbReference type="InterPro" id="IPR027417">
    <property type="entry name" value="P-loop_NTPase"/>
</dbReference>
<dbReference type="KEGG" id="ccro:CMC5_066890"/>
<sequence>MRSFSVISGGPGSGKSTLIAALGRAGFRTSSEVGRRIIQEQVAISGRALPWVDPVLFAEMMLSWEIRAFHDHAARAGRVFFDRGVPDVIGYLRLQGLPVPAHMEKAAALFRYARRVFLCPPWPEIFTRDEERKQSLEEAERTYASMVMTYSACGYELLDVPRGTVEERVAFILGRGAGASA</sequence>
<organism evidence="2 3">
    <name type="scientific">Chondromyces crocatus</name>
    <dbReference type="NCBI Taxonomy" id="52"/>
    <lineage>
        <taxon>Bacteria</taxon>
        <taxon>Pseudomonadati</taxon>
        <taxon>Myxococcota</taxon>
        <taxon>Polyangia</taxon>
        <taxon>Polyangiales</taxon>
        <taxon>Polyangiaceae</taxon>
        <taxon>Chondromyces</taxon>
    </lineage>
</organism>
<gene>
    <name evidence="2" type="ORF">CMC5_066890</name>
</gene>
<reference evidence="2 3" key="1">
    <citation type="submission" date="2015-07" db="EMBL/GenBank/DDBJ databases">
        <title>Genome analysis of myxobacterium Chondromyces crocatus Cm c5 reveals a high potential for natural compound synthesis and the genetic basis for the loss of fruiting body formation.</title>
        <authorList>
            <person name="Zaburannyi N."/>
            <person name="Bunk B."/>
            <person name="Maier J."/>
            <person name="Overmann J."/>
            <person name="Mueller R."/>
        </authorList>
    </citation>
    <scope>NUCLEOTIDE SEQUENCE [LARGE SCALE GENOMIC DNA]</scope>
    <source>
        <strain evidence="2 3">Cm c5</strain>
    </source>
</reference>
<dbReference type="PATRIC" id="fig|52.7.peg.7348"/>
<dbReference type="InterPro" id="IPR038727">
    <property type="entry name" value="NadR/Ttd14_AAA_dom"/>
</dbReference>
<evidence type="ECO:0000313" key="2">
    <source>
        <dbReference type="EMBL" id="AKT42463.1"/>
    </source>
</evidence>
<name>A0A0K1EPB5_CHOCO</name>
<protein>
    <submittedName>
        <fullName evidence="2">ATPase</fullName>
    </submittedName>
</protein>
<dbReference type="STRING" id="52.CMC5_066890"/>
<proteinExistence type="predicted"/>
<keyword evidence="3" id="KW-1185">Reference proteome</keyword>
<evidence type="ECO:0000313" key="3">
    <source>
        <dbReference type="Proteomes" id="UP000067626"/>
    </source>
</evidence>
<dbReference type="OrthoDB" id="5638848at2"/>
<dbReference type="Pfam" id="PF13521">
    <property type="entry name" value="AAA_28"/>
    <property type="match status" value="1"/>
</dbReference>
<feature type="domain" description="NadR/Ttd14 AAA" evidence="1">
    <location>
        <begin position="6"/>
        <end position="168"/>
    </location>
</feature>
<dbReference type="Proteomes" id="UP000067626">
    <property type="component" value="Chromosome"/>
</dbReference>
<dbReference type="RefSeq" id="WP_050434092.1">
    <property type="nucleotide sequence ID" value="NZ_CP012159.1"/>
</dbReference>
<evidence type="ECO:0000259" key="1">
    <source>
        <dbReference type="Pfam" id="PF13521"/>
    </source>
</evidence>
<dbReference type="AlphaFoldDB" id="A0A0K1EPB5"/>
<dbReference type="EMBL" id="CP012159">
    <property type="protein sequence ID" value="AKT42463.1"/>
    <property type="molecule type" value="Genomic_DNA"/>
</dbReference>
<accession>A0A0K1EPB5</accession>